<proteinExistence type="predicted"/>
<sequence length="36" mass="3981">MHSNGVGIMRQIGITDWSAMICKLSIHMLPASNTYC</sequence>
<accession>A0A0E9PLU2</accession>
<name>A0A0E9PLU2_ANGAN</name>
<organism evidence="1">
    <name type="scientific">Anguilla anguilla</name>
    <name type="common">European freshwater eel</name>
    <name type="synonym">Muraena anguilla</name>
    <dbReference type="NCBI Taxonomy" id="7936"/>
    <lineage>
        <taxon>Eukaryota</taxon>
        <taxon>Metazoa</taxon>
        <taxon>Chordata</taxon>
        <taxon>Craniata</taxon>
        <taxon>Vertebrata</taxon>
        <taxon>Euteleostomi</taxon>
        <taxon>Actinopterygii</taxon>
        <taxon>Neopterygii</taxon>
        <taxon>Teleostei</taxon>
        <taxon>Anguilliformes</taxon>
        <taxon>Anguillidae</taxon>
        <taxon>Anguilla</taxon>
    </lineage>
</organism>
<reference evidence="1" key="1">
    <citation type="submission" date="2014-11" db="EMBL/GenBank/DDBJ databases">
        <authorList>
            <person name="Amaro Gonzalez C."/>
        </authorList>
    </citation>
    <scope>NUCLEOTIDE SEQUENCE</scope>
</reference>
<protein>
    <submittedName>
        <fullName evidence="1">Uncharacterized protein</fullName>
    </submittedName>
</protein>
<dbReference type="EMBL" id="GBXM01103340">
    <property type="protein sequence ID" value="JAH05237.1"/>
    <property type="molecule type" value="Transcribed_RNA"/>
</dbReference>
<dbReference type="AlphaFoldDB" id="A0A0E9PLU2"/>
<reference evidence="1" key="2">
    <citation type="journal article" date="2015" name="Fish Shellfish Immunol.">
        <title>Early steps in the European eel (Anguilla anguilla)-Vibrio vulnificus interaction in the gills: Role of the RtxA13 toxin.</title>
        <authorList>
            <person name="Callol A."/>
            <person name="Pajuelo D."/>
            <person name="Ebbesson L."/>
            <person name="Teles M."/>
            <person name="MacKenzie S."/>
            <person name="Amaro C."/>
        </authorList>
    </citation>
    <scope>NUCLEOTIDE SEQUENCE</scope>
</reference>
<evidence type="ECO:0000313" key="1">
    <source>
        <dbReference type="EMBL" id="JAH05237.1"/>
    </source>
</evidence>